<dbReference type="Proteomes" id="UP000028838">
    <property type="component" value="Unassembled WGS sequence"/>
</dbReference>
<evidence type="ECO:0000313" key="2">
    <source>
        <dbReference type="EMBL" id="KFG32132.1"/>
    </source>
</evidence>
<gene>
    <name evidence="2" type="ORF">TGFOU_252890</name>
</gene>
<evidence type="ECO:0000313" key="3">
    <source>
        <dbReference type="Proteomes" id="UP000028838"/>
    </source>
</evidence>
<feature type="compositionally biased region" description="Low complexity" evidence="1">
    <location>
        <begin position="46"/>
        <end position="76"/>
    </location>
</feature>
<accession>A0A086JJ14</accession>
<protein>
    <submittedName>
        <fullName evidence="2">Uncharacterized protein</fullName>
    </submittedName>
</protein>
<dbReference type="OrthoDB" id="10454206at2759"/>
<organism evidence="2 3">
    <name type="scientific">Toxoplasma gondii FOU</name>
    <dbReference type="NCBI Taxonomy" id="943167"/>
    <lineage>
        <taxon>Eukaryota</taxon>
        <taxon>Sar</taxon>
        <taxon>Alveolata</taxon>
        <taxon>Apicomplexa</taxon>
        <taxon>Conoidasida</taxon>
        <taxon>Coccidia</taxon>
        <taxon>Eucoccidiorida</taxon>
        <taxon>Eimeriorina</taxon>
        <taxon>Sarcocystidae</taxon>
        <taxon>Toxoplasma</taxon>
    </lineage>
</organism>
<dbReference type="EMBL" id="AEYH02003027">
    <property type="protein sequence ID" value="KFG32132.1"/>
    <property type="molecule type" value="Genomic_DNA"/>
</dbReference>
<proteinExistence type="predicted"/>
<name>A0A086JJ14_TOXGO</name>
<reference evidence="2 3" key="1">
    <citation type="submission" date="2014-07" db="EMBL/GenBank/DDBJ databases">
        <authorList>
            <person name="Sibley D."/>
            <person name="Venepally P."/>
            <person name="Karamycheva S."/>
            <person name="Hadjithomas M."/>
            <person name="Khan A."/>
            <person name="Brunk B."/>
            <person name="Roos D."/>
            <person name="Caler E."/>
            <person name="Lorenzi H."/>
        </authorList>
    </citation>
    <scope>NUCLEOTIDE SEQUENCE [LARGE SCALE GENOMIC DNA]</scope>
    <source>
        <strain evidence="2 3">FOU</strain>
    </source>
</reference>
<dbReference type="AlphaFoldDB" id="A0A086JJ14"/>
<comment type="caution">
    <text evidence="2">The sequence shown here is derived from an EMBL/GenBank/DDBJ whole genome shotgun (WGS) entry which is preliminary data.</text>
</comment>
<feature type="compositionally biased region" description="Polar residues" evidence="1">
    <location>
        <begin position="92"/>
        <end position="113"/>
    </location>
</feature>
<feature type="region of interest" description="Disordered" evidence="1">
    <location>
        <begin position="39"/>
        <end position="113"/>
    </location>
</feature>
<sequence>MPVLSGFCPAFNQQLVSPPFSQFPHPDLFPAFLSATMASPTPPPSSAVSPSVPANSSSASPSASSSLSVSSASSSSPFPPLQDPQLLRMLSEPQSTPATGVLSTGASGKKQQSLLSEEAAEALRAAICAAVKLRPANPAQFVSAMLFNKSGFSRE</sequence>
<dbReference type="VEuPathDB" id="ToxoDB:TGFOU_252890"/>
<evidence type="ECO:0000256" key="1">
    <source>
        <dbReference type="SAM" id="MobiDB-lite"/>
    </source>
</evidence>